<evidence type="ECO:0000256" key="1">
    <source>
        <dbReference type="SAM" id="Phobius"/>
    </source>
</evidence>
<name>A0A4U5LR34_STECR</name>
<comment type="caution">
    <text evidence="2">The sequence shown here is derived from an EMBL/GenBank/DDBJ whole genome shotgun (WGS) entry which is preliminary data.</text>
</comment>
<dbReference type="AlphaFoldDB" id="A0A4U5LR34"/>
<protein>
    <submittedName>
        <fullName evidence="2">Uncharacterized protein</fullName>
    </submittedName>
</protein>
<keyword evidence="3" id="KW-1185">Reference proteome</keyword>
<keyword evidence="1" id="KW-0812">Transmembrane</keyword>
<dbReference type="OrthoDB" id="10544042at2759"/>
<dbReference type="Proteomes" id="UP000298663">
    <property type="component" value="Unassembled WGS sequence"/>
</dbReference>
<sequence>MSQEEEQEMDPQEPKESVAFFYSIREDVMFTGLPSKVVFLLICGLLFGYCIMRTFSAYINIKHYRKKLNESYQPPILDDRYFTNAPDYVKTFGEFTRASAVSFLPEFRTLIGPHQRLLLKPKMDILKPKFWTFGDPT</sequence>
<keyword evidence="1" id="KW-0472">Membrane</keyword>
<organism evidence="2 3">
    <name type="scientific">Steinernema carpocapsae</name>
    <name type="common">Entomopathogenic nematode</name>
    <dbReference type="NCBI Taxonomy" id="34508"/>
    <lineage>
        <taxon>Eukaryota</taxon>
        <taxon>Metazoa</taxon>
        <taxon>Ecdysozoa</taxon>
        <taxon>Nematoda</taxon>
        <taxon>Chromadorea</taxon>
        <taxon>Rhabditida</taxon>
        <taxon>Tylenchina</taxon>
        <taxon>Panagrolaimomorpha</taxon>
        <taxon>Strongyloidoidea</taxon>
        <taxon>Steinernematidae</taxon>
        <taxon>Steinernema</taxon>
    </lineage>
</organism>
<proteinExistence type="predicted"/>
<feature type="transmembrane region" description="Helical" evidence="1">
    <location>
        <begin position="37"/>
        <end position="59"/>
    </location>
</feature>
<reference evidence="2 3" key="1">
    <citation type="journal article" date="2015" name="Genome Biol.">
        <title>Comparative genomics of Steinernema reveals deeply conserved gene regulatory networks.</title>
        <authorList>
            <person name="Dillman A.R."/>
            <person name="Macchietto M."/>
            <person name="Porter C.F."/>
            <person name="Rogers A."/>
            <person name="Williams B."/>
            <person name="Antoshechkin I."/>
            <person name="Lee M.M."/>
            <person name="Goodwin Z."/>
            <person name="Lu X."/>
            <person name="Lewis E.E."/>
            <person name="Goodrich-Blair H."/>
            <person name="Stock S.P."/>
            <person name="Adams B.J."/>
            <person name="Sternberg P.W."/>
            <person name="Mortazavi A."/>
        </authorList>
    </citation>
    <scope>NUCLEOTIDE SEQUENCE [LARGE SCALE GENOMIC DNA]</scope>
    <source>
        <strain evidence="2 3">ALL</strain>
    </source>
</reference>
<gene>
    <name evidence="2" type="ORF">L596_029882</name>
</gene>
<accession>A0A4U5LR34</accession>
<evidence type="ECO:0000313" key="2">
    <source>
        <dbReference type="EMBL" id="TKR58438.1"/>
    </source>
</evidence>
<evidence type="ECO:0000313" key="3">
    <source>
        <dbReference type="Proteomes" id="UP000298663"/>
    </source>
</evidence>
<keyword evidence="1" id="KW-1133">Transmembrane helix</keyword>
<reference evidence="2 3" key="2">
    <citation type="journal article" date="2019" name="G3 (Bethesda)">
        <title>Hybrid Assembly of the Genome of the Entomopathogenic Nematode Steinernema carpocapsae Identifies the X-Chromosome.</title>
        <authorList>
            <person name="Serra L."/>
            <person name="Macchietto M."/>
            <person name="Macias-Munoz A."/>
            <person name="McGill C.J."/>
            <person name="Rodriguez I.M."/>
            <person name="Rodriguez B."/>
            <person name="Murad R."/>
            <person name="Mortazavi A."/>
        </authorList>
    </citation>
    <scope>NUCLEOTIDE SEQUENCE [LARGE SCALE GENOMIC DNA]</scope>
    <source>
        <strain evidence="2 3">ALL</strain>
    </source>
</reference>
<dbReference type="EMBL" id="AZBU02000013">
    <property type="protein sequence ID" value="TKR58438.1"/>
    <property type="molecule type" value="Genomic_DNA"/>
</dbReference>